<organism evidence="1 2">
    <name type="scientific">Salix brachista</name>
    <dbReference type="NCBI Taxonomy" id="2182728"/>
    <lineage>
        <taxon>Eukaryota</taxon>
        <taxon>Viridiplantae</taxon>
        <taxon>Streptophyta</taxon>
        <taxon>Embryophyta</taxon>
        <taxon>Tracheophyta</taxon>
        <taxon>Spermatophyta</taxon>
        <taxon>Magnoliopsida</taxon>
        <taxon>eudicotyledons</taxon>
        <taxon>Gunneridae</taxon>
        <taxon>Pentapetalae</taxon>
        <taxon>rosids</taxon>
        <taxon>fabids</taxon>
        <taxon>Malpighiales</taxon>
        <taxon>Salicaceae</taxon>
        <taxon>Saliceae</taxon>
        <taxon>Salix</taxon>
    </lineage>
</organism>
<accession>A0A5N5MBV1</accession>
<gene>
    <name evidence="1" type="ORF">DKX38_009961</name>
</gene>
<proteinExistence type="predicted"/>
<name>A0A5N5MBV1_9ROSI</name>
<reference evidence="2" key="1">
    <citation type="journal article" date="2019" name="Gigascience">
        <title>De novo genome assembly of the endangered Acer yangbiense, a plant species with extremely small populations endemic to Yunnan Province, China.</title>
        <authorList>
            <person name="Yang J."/>
            <person name="Wariss H.M."/>
            <person name="Tao L."/>
            <person name="Zhang R."/>
            <person name="Yun Q."/>
            <person name="Hollingsworth P."/>
            <person name="Dao Z."/>
            <person name="Luo G."/>
            <person name="Guo H."/>
            <person name="Ma Y."/>
            <person name="Sun W."/>
        </authorList>
    </citation>
    <scope>NUCLEOTIDE SEQUENCE [LARGE SCALE GENOMIC DNA]</scope>
    <source>
        <strain evidence="2">cv. br00</strain>
    </source>
</reference>
<evidence type="ECO:0000313" key="1">
    <source>
        <dbReference type="EMBL" id="KAB5552650.1"/>
    </source>
</evidence>
<dbReference type="EMBL" id="VDCV01000006">
    <property type="protein sequence ID" value="KAB5552650.1"/>
    <property type="molecule type" value="Genomic_DNA"/>
</dbReference>
<dbReference type="AlphaFoldDB" id="A0A5N5MBV1"/>
<comment type="caution">
    <text evidence="1">The sequence shown here is derived from an EMBL/GenBank/DDBJ whole genome shotgun (WGS) entry which is preliminary data.</text>
</comment>
<sequence>MHRSPDEGGEALELAKGDFILVRFLVCLATMVLVEVDVQLPLTNDEPAIKLEALHYFLGLMVSLLCEHSCFSGAAASSARSTRNLD</sequence>
<protein>
    <submittedName>
        <fullName evidence="1">Uncharacterized protein</fullName>
    </submittedName>
</protein>
<keyword evidence="2" id="KW-1185">Reference proteome</keyword>
<evidence type="ECO:0000313" key="2">
    <source>
        <dbReference type="Proteomes" id="UP000326939"/>
    </source>
</evidence>
<dbReference type="Proteomes" id="UP000326939">
    <property type="component" value="Chromosome 6"/>
</dbReference>